<feature type="domain" description="HTH lacI-type" evidence="4">
    <location>
        <begin position="13"/>
        <end position="67"/>
    </location>
</feature>
<dbReference type="InterPro" id="IPR046335">
    <property type="entry name" value="LacI/GalR-like_sensor"/>
</dbReference>
<dbReference type="EMBL" id="BJYU01000055">
    <property type="protein sequence ID" value="GEO16110.1"/>
    <property type="molecule type" value="Genomic_DNA"/>
</dbReference>
<dbReference type="SMART" id="SM00354">
    <property type="entry name" value="HTH_LACI"/>
    <property type="match status" value="1"/>
</dbReference>
<protein>
    <submittedName>
        <fullName evidence="5">LacI family transcriptional regulator</fullName>
    </submittedName>
</protein>
<dbReference type="PANTHER" id="PTHR30146">
    <property type="entry name" value="LACI-RELATED TRANSCRIPTIONAL REPRESSOR"/>
    <property type="match status" value="1"/>
</dbReference>
<dbReference type="InterPro" id="IPR010982">
    <property type="entry name" value="Lambda_DNA-bd_dom_sf"/>
</dbReference>
<proteinExistence type="predicted"/>
<dbReference type="SUPFAM" id="SSF53822">
    <property type="entry name" value="Periplasmic binding protein-like I"/>
    <property type="match status" value="1"/>
</dbReference>
<dbReference type="Proteomes" id="UP000321085">
    <property type="component" value="Unassembled WGS sequence"/>
</dbReference>
<keyword evidence="3" id="KW-0804">Transcription</keyword>
<evidence type="ECO:0000259" key="4">
    <source>
        <dbReference type="PROSITE" id="PS50932"/>
    </source>
</evidence>
<gene>
    <name evidence="5" type="ORF">MAE02_38060</name>
</gene>
<dbReference type="CDD" id="cd01392">
    <property type="entry name" value="HTH_LacI"/>
    <property type="match status" value="1"/>
</dbReference>
<dbReference type="Gene3D" id="3.40.50.2300">
    <property type="match status" value="2"/>
</dbReference>
<dbReference type="CDD" id="cd01575">
    <property type="entry name" value="PBP1_GntR"/>
    <property type="match status" value="1"/>
</dbReference>
<evidence type="ECO:0000313" key="5">
    <source>
        <dbReference type="EMBL" id="GEO16110.1"/>
    </source>
</evidence>
<dbReference type="InterPro" id="IPR028082">
    <property type="entry name" value="Peripla_BP_I"/>
</dbReference>
<dbReference type="AlphaFoldDB" id="A0A512BVZ4"/>
<dbReference type="PROSITE" id="PS50932">
    <property type="entry name" value="HTH_LACI_2"/>
    <property type="match status" value="1"/>
</dbReference>
<evidence type="ECO:0000313" key="6">
    <source>
        <dbReference type="Proteomes" id="UP000321085"/>
    </source>
</evidence>
<dbReference type="PANTHER" id="PTHR30146:SF33">
    <property type="entry name" value="TRANSCRIPTIONAL REGULATOR"/>
    <property type="match status" value="1"/>
</dbReference>
<comment type="caution">
    <text evidence="5">The sequence shown here is derived from an EMBL/GenBank/DDBJ whole genome shotgun (WGS) entry which is preliminary data.</text>
</comment>
<dbReference type="SUPFAM" id="SSF47413">
    <property type="entry name" value="lambda repressor-like DNA-binding domains"/>
    <property type="match status" value="1"/>
</dbReference>
<keyword evidence="1" id="KW-0805">Transcription regulation</keyword>
<dbReference type="Pfam" id="PF00356">
    <property type="entry name" value="LacI"/>
    <property type="match status" value="1"/>
</dbReference>
<accession>A0A512BVZ4</accession>
<dbReference type="RefSeq" id="WP_114187227.1">
    <property type="nucleotide sequence ID" value="NZ_BJYU01000055.1"/>
</dbReference>
<keyword evidence="2" id="KW-0238">DNA-binding</keyword>
<evidence type="ECO:0000256" key="1">
    <source>
        <dbReference type="ARBA" id="ARBA00023015"/>
    </source>
</evidence>
<dbReference type="Pfam" id="PF13377">
    <property type="entry name" value="Peripla_BP_3"/>
    <property type="match status" value="1"/>
</dbReference>
<evidence type="ECO:0000256" key="2">
    <source>
        <dbReference type="ARBA" id="ARBA00023125"/>
    </source>
</evidence>
<evidence type="ECO:0000256" key="3">
    <source>
        <dbReference type="ARBA" id="ARBA00023163"/>
    </source>
</evidence>
<dbReference type="InterPro" id="IPR000843">
    <property type="entry name" value="HTH_LacI"/>
</dbReference>
<sequence>MGDTTIRDGKAAVRISDVARHANVGAGTVSRVINGSQSVAPETRKRVLAAVRELGYVPNLVARSLAANRTGIIAAIIPVIGYTQHAQVIQGLTEVLHERGTNLMIGASGHSPEMEEKIVGAFLARRPDAFYLTGTWHTDVTRELLKASGLPVIEGSNLTETPIDMVVGYSNFAAGRELTRLLALRGHRHIAHVTTKYEPNDRITDRLNGYKAACSEFPRAQQPIVIECENSFEGGAEAIALALKFDQRIDALFCATDLMAVGAILECQRRGIEVPTRLGIAGFDDLPIASAVVPSLTTIHVDRVEMGRKIAEVLLRRVEGESLLSHEIDVGFEIKERNSTFTKGEKRRNRSTG</sequence>
<dbReference type="OrthoDB" id="8433438at2"/>
<keyword evidence="6" id="KW-1185">Reference proteome</keyword>
<dbReference type="PROSITE" id="PS00356">
    <property type="entry name" value="HTH_LACI_1"/>
    <property type="match status" value="1"/>
</dbReference>
<name>A0A512BVZ4_9HYPH</name>
<dbReference type="GO" id="GO:0000976">
    <property type="term" value="F:transcription cis-regulatory region binding"/>
    <property type="evidence" value="ECO:0007669"/>
    <property type="project" value="TreeGrafter"/>
</dbReference>
<dbReference type="GO" id="GO:0003700">
    <property type="term" value="F:DNA-binding transcription factor activity"/>
    <property type="evidence" value="ECO:0007669"/>
    <property type="project" value="TreeGrafter"/>
</dbReference>
<reference evidence="5 6" key="1">
    <citation type="submission" date="2019-07" db="EMBL/GenBank/DDBJ databases">
        <title>Whole genome shotgun sequence of Microvirga aerophila NBRC 106136.</title>
        <authorList>
            <person name="Hosoyama A."/>
            <person name="Uohara A."/>
            <person name="Ohji S."/>
            <person name="Ichikawa N."/>
        </authorList>
    </citation>
    <scope>NUCLEOTIDE SEQUENCE [LARGE SCALE GENOMIC DNA]</scope>
    <source>
        <strain evidence="5 6">NBRC 106136</strain>
    </source>
</reference>
<organism evidence="5 6">
    <name type="scientific">Microvirga aerophila</name>
    <dbReference type="NCBI Taxonomy" id="670291"/>
    <lineage>
        <taxon>Bacteria</taxon>
        <taxon>Pseudomonadati</taxon>
        <taxon>Pseudomonadota</taxon>
        <taxon>Alphaproteobacteria</taxon>
        <taxon>Hyphomicrobiales</taxon>
        <taxon>Methylobacteriaceae</taxon>
        <taxon>Microvirga</taxon>
    </lineage>
</organism>
<dbReference type="Gene3D" id="1.10.260.40">
    <property type="entry name" value="lambda repressor-like DNA-binding domains"/>
    <property type="match status" value="1"/>
</dbReference>